<reference evidence="3" key="1">
    <citation type="journal article" date="2015" name="Nat. Genet.">
        <title>The genome and transcriptome of the zoonotic hookworm Ancylostoma ceylanicum identify infection-specific gene families.</title>
        <authorList>
            <person name="Schwarz E.M."/>
            <person name="Hu Y."/>
            <person name="Antoshechkin I."/>
            <person name="Miller M.M."/>
            <person name="Sternberg P.W."/>
            <person name="Aroian R.V."/>
        </authorList>
    </citation>
    <scope>NUCLEOTIDE SEQUENCE</scope>
    <source>
        <strain evidence="3">HY135</strain>
    </source>
</reference>
<keyword evidence="3" id="KW-1185">Reference proteome</keyword>
<evidence type="ECO:0000313" key="2">
    <source>
        <dbReference type="EMBL" id="EYC07871.1"/>
    </source>
</evidence>
<comment type="caution">
    <text evidence="2">The sequence shown here is derived from an EMBL/GenBank/DDBJ whole genome shotgun (WGS) entry which is preliminary data.</text>
</comment>
<evidence type="ECO:0000256" key="1">
    <source>
        <dbReference type="SAM" id="MobiDB-lite"/>
    </source>
</evidence>
<evidence type="ECO:0000313" key="3">
    <source>
        <dbReference type="Proteomes" id="UP000024635"/>
    </source>
</evidence>
<organism evidence="2 3">
    <name type="scientific">Ancylostoma ceylanicum</name>
    <dbReference type="NCBI Taxonomy" id="53326"/>
    <lineage>
        <taxon>Eukaryota</taxon>
        <taxon>Metazoa</taxon>
        <taxon>Ecdysozoa</taxon>
        <taxon>Nematoda</taxon>
        <taxon>Chromadorea</taxon>
        <taxon>Rhabditida</taxon>
        <taxon>Rhabditina</taxon>
        <taxon>Rhabditomorpha</taxon>
        <taxon>Strongyloidea</taxon>
        <taxon>Ancylostomatidae</taxon>
        <taxon>Ancylostomatinae</taxon>
        <taxon>Ancylostoma</taxon>
    </lineage>
</organism>
<protein>
    <submittedName>
        <fullName evidence="2">Uncharacterized protein</fullName>
    </submittedName>
</protein>
<gene>
    <name evidence="2" type="primary">Acey_s0068.g179</name>
    <name evidence="2" type="ORF">Y032_0068g179</name>
</gene>
<name>A0A016TYK1_9BILA</name>
<feature type="compositionally biased region" description="Basic and acidic residues" evidence="1">
    <location>
        <begin position="65"/>
        <end position="91"/>
    </location>
</feature>
<dbReference type="EMBL" id="JARK01001404">
    <property type="protein sequence ID" value="EYC07871.1"/>
    <property type="molecule type" value="Genomic_DNA"/>
</dbReference>
<proteinExistence type="predicted"/>
<sequence>MSERGGSALPAIFQKEMFREDLFQNPAYPAKILHTTDAISNPVIDNESPNEYRGRSINESEEEIGDKREGGAAFPREESKQRREVSSEPKNDITMNEEGS</sequence>
<dbReference type="AlphaFoldDB" id="A0A016TYK1"/>
<dbReference type="Proteomes" id="UP000024635">
    <property type="component" value="Unassembled WGS sequence"/>
</dbReference>
<feature type="region of interest" description="Disordered" evidence="1">
    <location>
        <begin position="40"/>
        <end position="100"/>
    </location>
</feature>
<accession>A0A016TYK1</accession>